<dbReference type="Pfam" id="PF14903">
    <property type="entry name" value="WG_beta_rep"/>
    <property type="match status" value="3"/>
</dbReference>
<name>A0A2M9XDI6_9LEPT</name>
<dbReference type="OrthoDB" id="343240at2"/>
<evidence type="ECO:0000313" key="1">
    <source>
        <dbReference type="EMBL" id="PJZ25768.1"/>
    </source>
</evidence>
<evidence type="ECO:0000313" key="2">
    <source>
        <dbReference type="Proteomes" id="UP000232196"/>
    </source>
</evidence>
<sequence>MDRKIYPFVILAFLLLLTFCYKKIQLTAFEEDGVYGYKDQNGKVQISPQYSIAYDFNENGVGFSFSQDGWICIDPQNKVLLNVFTFDNGPDYFSEGLARFVENSKFGFFDASCKKVIPANYDFAFPIREGFSIVCNDCKSVSDGEHSTIEGGKYGLIDKTGKIVVQLEYDSLSEINPETKTLEGSKGGAKKEIRLP</sequence>
<dbReference type="PANTHER" id="PTHR37841:SF1">
    <property type="entry name" value="DUF3298 DOMAIN-CONTAINING PROTEIN"/>
    <property type="match status" value="1"/>
</dbReference>
<evidence type="ECO:0008006" key="3">
    <source>
        <dbReference type="Google" id="ProtNLM"/>
    </source>
</evidence>
<dbReference type="EMBL" id="NPDN01000004">
    <property type="protein sequence ID" value="PJZ25768.1"/>
    <property type="molecule type" value="Genomic_DNA"/>
</dbReference>
<reference evidence="1 2" key="1">
    <citation type="submission" date="2017-07" db="EMBL/GenBank/DDBJ databases">
        <title>Leptospira spp. isolated from tropical soils.</title>
        <authorList>
            <person name="Thibeaux R."/>
            <person name="Iraola G."/>
            <person name="Ferres I."/>
            <person name="Bierque E."/>
            <person name="Girault D."/>
            <person name="Soupe-Gilbert M.-E."/>
            <person name="Picardeau M."/>
            <person name="Goarant C."/>
        </authorList>
    </citation>
    <scope>NUCLEOTIDE SEQUENCE [LARGE SCALE GENOMIC DNA]</scope>
    <source>
        <strain evidence="1 2">MCA1-C-A1</strain>
    </source>
</reference>
<dbReference type="AlphaFoldDB" id="A0A2M9XDI6"/>
<dbReference type="RefSeq" id="WP_100706409.1">
    <property type="nucleotide sequence ID" value="NZ_NPDL01000001.1"/>
</dbReference>
<accession>A0A2M9XDI6</accession>
<gene>
    <name evidence="1" type="ORF">CH357_09020</name>
</gene>
<dbReference type="InterPro" id="IPR032774">
    <property type="entry name" value="WG_beta_rep"/>
</dbReference>
<dbReference type="PANTHER" id="PTHR37841">
    <property type="entry name" value="GLR2918 PROTEIN"/>
    <property type="match status" value="1"/>
</dbReference>
<protein>
    <recommendedName>
        <fullName evidence="3">WG repeat-containing protein</fullName>
    </recommendedName>
</protein>
<dbReference type="SUPFAM" id="SSF69360">
    <property type="entry name" value="Cell wall binding repeat"/>
    <property type="match status" value="1"/>
</dbReference>
<organism evidence="1 2">
    <name type="scientific">Leptospira hartskeerlii</name>
    <dbReference type="NCBI Taxonomy" id="2023177"/>
    <lineage>
        <taxon>Bacteria</taxon>
        <taxon>Pseudomonadati</taxon>
        <taxon>Spirochaetota</taxon>
        <taxon>Spirochaetia</taxon>
        <taxon>Leptospirales</taxon>
        <taxon>Leptospiraceae</taxon>
        <taxon>Leptospira</taxon>
    </lineage>
</organism>
<keyword evidence="2" id="KW-1185">Reference proteome</keyword>
<dbReference type="Proteomes" id="UP000232196">
    <property type="component" value="Unassembled WGS sequence"/>
</dbReference>
<proteinExistence type="predicted"/>
<comment type="caution">
    <text evidence="1">The sequence shown here is derived from an EMBL/GenBank/DDBJ whole genome shotgun (WGS) entry which is preliminary data.</text>
</comment>